<evidence type="ECO:0000256" key="4">
    <source>
        <dbReference type="RuleBase" id="RU003423"/>
    </source>
</evidence>
<dbReference type="AlphaFoldDB" id="A0A3S1BH68"/>
<dbReference type="PANTHER" id="PTHR23151:SF90">
    <property type="entry name" value="DIHYDROLIPOYLLYSINE-RESIDUE ACETYLTRANSFERASE COMPONENT OF PYRUVATE DEHYDROGENASE COMPLEX, MITOCHONDRIAL-RELATED"/>
    <property type="match status" value="1"/>
</dbReference>
<dbReference type="Gene3D" id="4.10.320.10">
    <property type="entry name" value="E3-binding domain"/>
    <property type="match status" value="1"/>
</dbReference>
<dbReference type="GO" id="GO:0005739">
    <property type="term" value="C:mitochondrion"/>
    <property type="evidence" value="ECO:0007669"/>
    <property type="project" value="TreeGrafter"/>
</dbReference>
<dbReference type="Gene3D" id="3.30.559.10">
    <property type="entry name" value="Chloramphenicol acetyltransferase-like domain"/>
    <property type="match status" value="1"/>
</dbReference>
<dbReference type="SUPFAM" id="SSF51230">
    <property type="entry name" value="Single hybrid motif"/>
    <property type="match status" value="1"/>
</dbReference>
<evidence type="ECO:0000313" key="8">
    <source>
        <dbReference type="EMBL" id="RUS83566.1"/>
    </source>
</evidence>
<dbReference type="PROSITE" id="PS50968">
    <property type="entry name" value="BIOTINYL_LIPOYL"/>
    <property type="match status" value="1"/>
</dbReference>
<keyword evidence="4" id="KW-0808">Transferase</keyword>
<dbReference type="Gene3D" id="2.40.50.100">
    <property type="match status" value="1"/>
</dbReference>
<sequence length="496" mass="52024">MATTAQKICCRLSKSSVTFRFQSLLRPEARNSKCHKYLQSRQINSSAAVYGTIKLDMPSLSPTMEQGNLVKWHKKEGDTISAGDVLCEIETDKAVISMDTEEEGILAKVIIPDNTKNVKVGTLIALMVEEGDDWKNVEIPAEAATPAAAAQPPPPPAHAPATPTAASSVGGAAAHSGADLAGDGHLVGPSVKKLLQEYHIRASSVSPSGPGGALLKGDVLNYISANKLDKKVQVAPSPAAPKAASKPSPAAAPAPPGGPSAGGNYVDIPLTNMRRVIAKRLTESKMTIPHAYATIDSNIGAIAELRNTLKADGIKVSVNDFIIKASALALQRVPRINAIWQNETLKLSPSVDISVAVATPTGLITPIVFGASYLSVDQIGNTVKELAGKAKEGKLQPHEYQGGSFSISNLGMFGISDFTAVINPPQVAIMAVGTGRPVASMSGPLTKMKVTLSYNSSAISDLEATRFLEEFRHAIEHPQTMLAGTNLDSAAEAFAF</sequence>
<dbReference type="GO" id="GO:0016746">
    <property type="term" value="F:acyltransferase activity"/>
    <property type="evidence" value="ECO:0007669"/>
    <property type="project" value="UniProtKB-KW"/>
</dbReference>
<dbReference type="Pfam" id="PF02817">
    <property type="entry name" value="E3_binding"/>
    <property type="match status" value="1"/>
</dbReference>
<protein>
    <recommendedName>
        <fullName evidence="4">Dihydrolipoamide acetyltransferase component of pyruvate dehydrogenase complex</fullName>
        <ecNumber evidence="4">2.3.1.-</ecNumber>
    </recommendedName>
</protein>
<dbReference type="PROSITE" id="PS00189">
    <property type="entry name" value="LIPOYL"/>
    <property type="match status" value="1"/>
</dbReference>
<comment type="similarity">
    <text evidence="1 4">Belongs to the 2-oxoacid dehydrogenase family.</text>
</comment>
<name>A0A3S1BH68_ELYCH</name>
<dbReference type="InterPro" id="IPR003016">
    <property type="entry name" value="2-oxoA_DH_lipoyl-BS"/>
</dbReference>
<dbReference type="InterPro" id="IPR001078">
    <property type="entry name" value="2-oxoacid_DH_actylTfrase"/>
</dbReference>
<comment type="cofactor">
    <cofactor evidence="4">
        <name>(R)-lipoate</name>
        <dbReference type="ChEBI" id="CHEBI:83088"/>
    </cofactor>
</comment>
<evidence type="ECO:0000313" key="9">
    <source>
        <dbReference type="Proteomes" id="UP000271974"/>
    </source>
</evidence>
<feature type="domain" description="Peripheral subunit-binding (PSBD)" evidence="7">
    <location>
        <begin position="186"/>
        <end position="223"/>
    </location>
</feature>
<dbReference type="InterPro" id="IPR004167">
    <property type="entry name" value="PSBD"/>
</dbReference>
<evidence type="ECO:0000256" key="2">
    <source>
        <dbReference type="ARBA" id="ARBA00022823"/>
    </source>
</evidence>
<dbReference type="GO" id="GO:0045254">
    <property type="term" value="C:pyruvate dehydrogenase complex"/>
    <property type="evidence" value="ECO:0007669"/>
    <property type="project" value="InterPro"/>
</dbReference>
<dbReference type="InterPro" id="IPR023213">
    <property type="entry name" value="CAT-like_dom_sf"/>
</dbReference>
<dbReference type="CDD" id="cd06849">
    <property type="entry name" value="lipoyl_domain"/>
    <property type="match status" value="1"/>
</dbReference>
<gene>
    <name evidence="8" type="ORF">EGW08_008672</name>
</gene>
<dbReference type="FunFam" id="2.40.50.100:FF:000010">
    <property type="entry name" value="Acetyltransferase component of pyruvate dehydrogenase complex"/>
    <property type="match status" value="1"/>
</dbReference>
<dbReference type="PANTHER" id="PTHR23151">
    <property type="entry name" value="DIHYDROLIPOAMIDE ACETYL/SUCCINYL-TRANSFERASE-RELATED"/>
    <property type="match status" value="1"/>
</dbReference>
<feature type="domain" description="Lipoyl-binding" evidence="6">
    <location>
        <begin position="52"/>
        <end position="128"/>
    </location>
</feature>
<dbReference type="Pfam" id="PF00198">
    <property type="entry name" value="2-oxoacid_dh"/>
    <property type="match status" value="1"/>
</dbReference>
<dbReference type="SUPFAM" id="SSF47005">
    <property type="entry name" value="Peripheral subunit-binding domain of 2-oxo acid dehydrogenase complex"/>
    <property type="match status" value="1"/>
</dbReference>
<reference evidence="8 9" key="1">
    <citation type="submission" date="2019-01" db="EMBL/GenBank/DDBJ databases">
        <title>A draft genome assembly of the solar-powered sea slug Elysia chlorotica.</title>
        <authorList>
            <person name="Cai H."/>
            <person name="Li Q."/>
            <person name="Fang X."/>
            <person name="Li J."/>
            <person name="Curtis N.E."/>
            <person name="Altenburger A."/>
            <person name="Shibata T."/>
            <person name="Feng M."/>
            <person name="Maeda T."/>
            <person name="Schwartz J.A."/>
            <person name="Shigenobu S."/>
            <person name="Lundholm N."/>
            <person name="Nishiyama T."/>
            <person name="Yang H."/>
            <person name="Hasebe M."/>
            <person name="Li S."/>
            <person name="Pierce S.K."/>
            <person name="Wang J."/>
        </authorList>
    </citation>
    <scope>NUCLEOTIDE SEQUENCE [LARGE SCALE GENOMIC DNA]</scope>
    <source>
        <strain evidence="8">EC2010</strain>
        <tissue evidence="8">Whole organism of an adult</tissue>
    </source>
</reference>
<keyword evidence="9" id="KW-1185">Reference proteome</keyword>
<comment type="caution">
    <text evidence="8">The sequence shown here is derived from an EMBL/GenBank/DDBJ whole genome shotgun (WGS) entry which is preliminary data.</text>
</comment>
<dbReference type="InterPro" id="IPR011053">
    <property type="entry name" value="Single_hybrid_motif"/>
</dbReference>
<evidence type="ECO:0000256" key="5">
    <source>
        <dbReference type="SAM" id="MobiDB-lite"/>
    </source>
</evidence>
<dbReference type="GO" id="GO:0006086">
    <property type="term" value="P:pyruvate decarboxylation to acetyl-CoA"/>
    <property type="evidence" value="ECO:0007669"/>
    <property type="project" value="InterPro"/>
</dbReference>
<dbReference type="Pfam" id="PF00364">
    <property type="entry name" value="Biotin_lipoyl"/>
    <property type="match status" value="1"/>
</dbReference>
<dbReference type="STRING" id="188477.A0A3S1BH68"/>
<evidence type="ECO:0000259" key="7">
    <source>
        <dbReference type="PROSITE" id="PS51826"/>
    </source>
</evidence>
<keyword evidence="4" id="KW-0012">Acyltransferase</keyword>
<dbReference type="OrthoDB" id="537444at2759"/>
<dbReference type="PROSITE" id="PS51826">
    <property type="entry name" value="PSBD"/>
    <property type="match status" value="1"/>
</dbReference>
<proteinExistence type="inferred from homology"/>
<dbReference type="InterPro" id="IPR045257">
    <property type="entry name" value="E2/Pdx1"/>
</dbReference>
<keyword evidence="2 4" id="KW-0450">Lipoyl</keyword>
<dbReference type="InterPro" id="IPR000089">
    <property type="entry name" value="Biotin_lipoyl"/>
</dbReference>
<evidence type="ECO:0000256" key="3">
    <source>
        <dbReference type="ARBA" id="ARBA00022946"/>
    </source>
</evidence>
<dbReference type="Proteomes" id="UP000271974">
    <property type="component" value="Unassembled WGS sequence"/>
</dbReference>
<feature type="region of interest" description="Disordered" evidence="5">
    <location>
        <begin position="145"/>
        <end position="176"/>
    </location>
</feature>
<dbReference type="InterPro" id="IPR036625">
    <property type="entry name" value="E3-bd_dom_sf"/>
</dbReference>
<accession>A0A3S1BH68</accession>
<feature type="compositionally biased region" description="Low complexity" evidence="5">
    <location>
        <begin position="235"/>
        <end position="249"/>
    </location>
</feature>
<keyword evidence="3" id="KW-0809">Transit peptide</keyword>
<dbReference type="EMBL" id="RQTK01000239">
    <property type="protein sequence ID" value="RUS83566.1"/>
    <property type="molecule type" value="Genomic_DNA"/>
</dbReference>
<dbReference type="SUPFAM" id="SSF52777">
    <property type="entry name" value="CoA-dependent acyltransferases"/>
    <property type="match status" value="1"/>
</dbReference>
<dbReference type="EC" id="2.3.1.-" evidence="4"/>
<feature type="compositionally biased region" description="Low complexity" evidence="5">
    <location>
        <begin position="159"/>
        <end position="176"/>
    </location>
</feature>
<evidence type="ECO:0000256" key="1">
    <source>
        <dbReference type="ARBA" id="ARBA00007317"/>
    </source>
</evidence>
<feature type="region of interest" description="Disordered" evidence="5">
    <location>
        <begin position="233"/>
        <end position="265"/>
    </location>
</feature>
<organism evidence="8 9">
    <name type="scientific">Elysia chlorotica</name>
    <name type="common">Eastern emerald elysia</name>
    <name type="synonym">Sea slug</name>
    <dbReference type="NCBI Taxonomy" id="188477"/>
    <lineage>
        <taxon>Eukaryota</taxon>
        <taxon>Metazoa</taxon>
        <taxon>Spiralia</taxon>
        <taxon>Lophotrochozoa</taxon>
        <taxon>Mollusca</taxon>
        <taxon>Gastropoda</taxon>
        <taxon>Heterobranchia</taxon>
        <taxon>Euthyneura</taxon>
        <taxon>Panpulmonata</taxon>
        <taxon>Sacoglossa</taxon>
        <taxon>Placobranchoidea</taxon>
        <taxon>Plakobranchidae</taxon>
        <taxon>Elysia</taxon>
    </lineage>
</organism>
<evidence type="ECO:0000259" key="6">
    <source>
        <dbReference type="PROSITE" id="PS50968"/>
    </source>
</evidence>